<evidence type="ECO:0000256" key="4">
    <source>
        <dbReference type="ARBA" id="ARBA00022452"/>
    </source>
</evidence>
<reference evidence="8 9" key="1">
    <citation type="submission" date="2020-08" db="EMBL/GenBank/DDBJ databases">
        <title>A Genomic Blueprint of the Chicken Gut Microbiome.</title>
        <authorList>
            <person name="Gilroy R."/>
            <person name="Ravi A."/>
            <person name="Getino M."/>
            <person name="Pursley I."/>
            <person name="Horton D.L."/>
            <person name="Alikhan N.-F."/>
            <person name="Baker D."/>
            <person name="Gharbi K."/>
            <person name="Hall N."/>
            <person name="Watson M."/>
            <person name="Adriaenssens E.M."/>
            <person name="Foster-Nyarko E."/>
            <person name="Jarju S."/>
            <person name="Secka A."/>
            <person name="Antonio M."/>
            <person name="Oren A."/>
            <person name="Chaudhuri R."/>
            <person name="La Ragione R.M."/>
            <person name="Hildebrand F."/>
            <person name="Pallen M.J."/>
        </authorList>
    </citation>
    <scope>NUCLEOTIDE SEQUENCE [LARGE SCALE GENOMIC DNA]</scope>
    <source>
        <strain evidence="8 9">Sa2BVA3</strain>
    </source>
</reference>
<name>A0ABR8UL27_9GAMM</name>
<dbReference type="Pfam" id="PF02321">
    <property type="entry name" value="OEP"/>
    <property type="match status" value="2"/>
</dbReference>
<protein>
    <submittedName>
        <fullName evidence="8">TolC family protein</fullName>
    </submittedName>
</protein>
<evidence type="ECO:0000313" key="8">
    <source>
        <dbReference type="EMBL" id="MBD7988730.1"/>
    </source>
</evidence>
<keyword evidence="6" id="KW-0472">Membrane</keyword>
<dbReference type="RefSeq" id="WP_191729992.1">
    <property type="nucleotide sequence ID" value="NZ_JACSQJ010000007.1"/>
</dbReference>
<dbReference type="EMBL" id="JACSQJ010000007">
    <property type="protein sequence ID" value="MBD7988730.1"/>
    <property type="molecule type" value="Genomic_DNA"/>
</dbReference>
<evidence type="ECO:0000256" key="6">
    <source>
        <dbReference type="ARBA" id="ARBA00023136"/>
    </source>
</evidence>
<evidence type="ECO:0000256" key="3">
    <source>
        <dbReference type="ARBA" id="ARBA00022448"/>
    </source>
</evidence>
<evidence type="ECO:0000256" key="5">
    <source>
        <dbReference type="ARBA" id="ARBA00022692"/>
    </source>
</evidence>
<gene>
    <name evidence="8" type="ORF">H9645_11900</name>
</gene>
<evidence type="ECO:0000256" key="2">
    <source>
        <dbReference type="ARBA" id="ARBA00007613"/>
    </source>
</evidence>
<evidence type="ECO:0000313" key="9">
    <source>
        <dbReference type="Proteomes" id="UP000647183"/>
    </source>
</evidence>
<dbReference type="InterPro" id="IPR051906">
    <property type="entry name" value="TolC-like"/>
</dbReference>
<keyword evidence="4" id="KW-1134">Transmembrane beta strand</keyword>
<comment type="caution">
    <text evidence="8">The sequence shown here is derived from an EMBL/GenBank/DDBJ whole genome shotgun (WGS) entry which is preliminary data.</text>
</comment>
<evidence type="ECO:0000256" key="1">
    <source>
        <dbReference type="ARBA" id="ARBA00004442"/>
    </source>
</evidence>
<sequence length="481" mass="52735">MEWQVSTGKAGRLGGAYRRRSRAAHGRAFGLALGLVLLVPATSALAQDADALSFDQARERMERVSDALAAADANLRARQDLSDATARLRLPEISLEARYLEFQKTLSLPLGSLAPVGEAFGIESPLRFQERDRRLRPVLTTVLPLYTGGQIPAAQAAAAAALRGADAERAQQSQKLTSQLVQAYFGQGLAEQALSVRREVRDGMRQHLAHAESLEREGFATRAQVLQAVVARDASEREYQKALNDRDAAAQALALLLRSDGPVTPITPLFVVGTSPGTLEAFTRAALERHPQLAQLRALDDQAGAGVRVQEASLKPQVYLFGQYDLYREDALLTDTDWAFGIGLKYTFLSGRDRPRQISAARAQQEQAQAALREAQNQIRIGVAQAWNALETARQQFLLLDSSIEQARENLRLQELAFREGQSTSLDVMDARLGLGAARVEHAHAAYDYCVALAHLLELGGQSARFGEYIRKADHRVFPHE</sequence>
<keyword evidence="3" id="KW-0813">Transport</keyword>
<accession>A0ABR8UL27</accession>
<proteinExistence type="inferred from homology"/>
<dbReference type="Proteomes" id="UP000647183">
    <property type="component" value="Unassembled WGS sequence"/>
</dbReference>
<organism evidence="8 9">
    <name type="scientific">Luteimonas colneyensis</name>
    <dbReference type="NCBI Taxonomy" id="2762230"/>
    <lineage>
        <taxon>Bacteria</taxon>
        <taxon>Pseudomonadati</taxon>
        <taxon>Pseudomonadota</taxon>
        <taxon>Gammaproteobacteria</taxon>
        <taxon>Lysobacterales</taxon>
        <taxon>Lysobacteraceae</taxon>
        <taxon>Luteimonas</taxon>
    </lineage>
</organism>
<keyword evidence="9" id="KW-1185">Reference proteome</keyword>
<comment type="similarity">
    <text evidence="2">Belongs to the outer membrane factor (OMF) (TC 1.B.17) family.</text>
</comment>
<keyword evidence="7" id="KW-0998">Cell outer membrane</keyword>
<dbReference type="PANTHER" id="PTHR30026:SF5">
    <property type="entry name" value="ABC-TYPE EFFLUX SYSTEM SECRETIN COMPONENT"/>
    <property type="match status" value="1"/>
</dbReference>
<keyword evidence="5" id="KW-0812">Transmembrane</keyword>
<comment type="subcellular location">
    <subcellularLocation>
        <location evidence="1">Cell outer membrane</location>
    </subcellularLocation>
</comment>
<dbReference type="InterPro" id="IPR003423">
    <property type="entry name" value="OMP_efflux"/>
</dbReference>
<dbReference type="PANTHER" id="PTHR30026">
    <property type="entry name" value="OUTER MEMBRANE PROTEIN TOLC"/>
    <property type="match status" value="1"/>
</dbReference>
<dbReference type="Gene3D" id="1.20.1600.10">
    <property type="entry name" value="Outer membrane efflux proteins (OEP)"/>
    <property type="match status" value="1"/>
</dbReference>
<dbReference type="SUPFAM" id="SSF56954">
    <property type="entry name" value="Outer membrane efflux proteins (OEP)"/>
    <property type="match status" value="1"/>
</dbReference>
<evidence type="ECO:0000256" key="7">
    <source>
        <dbReference type="ARBA" id="ARBA00023237"/>
    </source>
</evidence>